<reference evidence="1 2" key="2">
    <citation type="journal article" date="2022" name="Mol. Ecol. Resour.">
        <title>The genomes of chicory, endive, great burdock and yacon provide insights into Asteraceae paleo-polyploidization history and plant inulin production.</title>
        <authorList>
            <person name="Fan W."/>
            <person name="Wang S."/>
            <person name="Wang H."/>
            <person name="Wang A."/>
            <person name="Jiang F."/>
            <person name="Liu H."/>
            <person name="Zhao H."/>
            <person name="Xu D."/>
            <person name="Zhang Y."/>
        </authorList>
    </citation>
    <scope>NUCLEOTIDE SEQUENCE [LARGE SCALE GENOMIC DNA]</scope>
    <source>
        <strain evidence="2">cv. Punajuju</strain>
        <tissue evidence="1">Leaves</tissue>
    </source>
</reference>
<evidence type="ECO:0000313" key="1">
    <source>
        <dbReference type="EMBL" id="KAI3780737.1"/>
    </source>
</evidence>
<name>A0ACB9GBH2_CICIN</name>
<sequence>MVWSEKMTRCEETATGKESRWRGELELEEDRFTIVGDGDLAGRGPGRRRRCDEPGETVPVIEMVLVESDSGANSGGQNDIGGG</sequence>
<keyword evidence="2" id="KW-1185">Reference proteome</keyword>
<accession>A0ACB9GBH2</accession>
<dbReference type="EMBL" id="CM042010">
    <property type="protein sequence ID" value="KAI3780737.1"/>
    <property type="molecule type" value="Genomic_DNA"/>
</dbReference>
<reference evidence="2" key="1">
    <citation type="journal article" date="2022" name="Mol. Ecol. Resour.">
        <title>The genomes of chicory, endive, great burdock and yacon provide insights into Asteraceae palaeo-polyploidization history and plant inulin production.</title>
        <authorList>
            <person name="Fan W."/>
            <person name="Wang S."/>
            <person name="Wang H."/>
            <person name="Wang A."/>
            <person name="Jiang F."/>
            <person name="Liu H."/>
            <person name="Zhao H."/>
            <person name="Xu D."/>
            <person name="Zhang Y."/>
        </authorList>
    </citation>
    <scope>NUCLEOTIDE SEQUENCE [LARGE SCALE GENOMIC DNA]</scope>
    <source>
        <strain evidence="2">cv. Punajuju</strain>
    </source>
</reference>
<gene>
    <name evidence="1" type="ORF">L2E82_10725</name>
</gene>
<protein>
    <submittedName>
        <fullName evidence="1">Uncharacterized protein</fullName>
    </submittedName>
</protein>
<organism evidence="1 2">
    <name type="scientific">Cichorium intybus</name>
    <name type="common">Chicory</name>
    <dbReference type="NCBI Taxonomy" id="13427"/>
    <lineage>
        <taxon>Eukaryota</taxon>
        <taxon>Viridiplantae</taxon>
        <taxon>Streptophyta</taxon>
        <taxon>Embryophyta</taxon>
        <taxon>Tracheophyta</taxon>
        <taxon>Spermatophyta</taxon>
        <taxon>Magnoliopsida</taxon>
        <taxon>eudicotyledons</taxon>
        <taxon>Gunneridae</taxon>
        <taxon>Pentapetalae</taxon>
        <taxon>asterids</taxon>
        <taxon>campanulids</taxon>
        <taxon>Asterales</taxon>
        <taxon>Asteraceae</taxon>
        <taxon>Cichorioideae</taxon>
        <taxon>Cichorieae</taxon>
        <taxon>Cichoriinae</taxon>
        <taxon>Cichorium</taxon>
    </lineage>
</organism>
<evidence type="ECO:0000313" key="2">
    <source>
        <dbReference type="Proteomes" id="UP001055811"/>
    </source>
</evidence>
<proteinExistence type="predicted"/>
<comment type="caution">
    <text evidence="1">The sequence shown here is derived from an EMBL/GenBank/DDBJ whole genome shotgun (WGS) entry which is preliminary data.</text>
</comment>
<dbReference type="Proteomes" id="UP001055811">
    <property type="component" value="Linkage Group LG02"/>
</dbReference>